<organism evidence="1 2">
    <name type="scientific">Dunaliella salina</name>
    <name type="common">Green alga</name>
    <name type="synonym">Protococcus salinus</name>
    <dbReference type="NCBI Taxonomy" id="3046"/>
    <lineage>
        <taxon>Eukaryota</taxon>
        <taxon>Viridiplantae</taxon>
        <taxon>Chlorophyta</taxon>
        <taxon>core chlorophytes</taxon>
        <taxon>Chlorophyceae</taxon>
        <taxon>CS clade</taxon>
        <taxon>Chlamydomonadales</taxon>
        <taxon>Dunaliellaceae</taxon>
        <taxon>Dunaliella</taxon>
    </lineage>
</organism>
<comment type="caution">
    <text evidence="1">The sequence shown here is derived from an EMBL/GenBank/DDBJ whole genome shotgun (WGS) entry which is preliminary data.</text>
</comment>
<accession>A0ABQ7GWI4</accession>
<sequence length="148" mass="16396">MALTSKLGGLSLQGECQHGRHLQAGIRPAMPSPLYKRRRVAMNAQSEDPKEKEAYRREFRSLGSQVIETSDDFENPPDKDMWDDPKWQRLGEFGEKYFLPTLLVLGLVCGGIAAGTYNSGADTYIKAAPSPDDTMRVIPAESLQSPPQ</sequence>
<reference evidence="1" key="1">
    <citation type="submission" date="2017-08" db="EMBL/GenBank/DDBJ databases">
        <authorList>
            <person name="Polle J.E."/>
            <person name="Barry K."/>
            <person name="Cushman J."/>
            <person name="Schmutz J."/>
            <person name="Tran D."/>
            <person name="Hathwaick L.T."/>
            <person name="Yim W.C."/>
            <person name="Jenkins J."/>
            <person name="Mckie-Krisberg Z.M."/>
            <person name="Prochnik S."/>
            <person name="Lindquist E."/>
            <person name="Dockter R.B."/>
            <person name="Adam C."/>
            <person name="Molina H."/>
            <person name="Bunkerborg J."/>
            <person name="Jin E."/>
            <person name="Buchheim M."/>
            <person name="Magnuson J."/>
        </authorList>
    </citation>
    <scope>NUCLEOTIDE SEQUENCE</scope>
    <source>
        <strain evidence="1">CCAP 19/18</strain>
    </source>
</reference>
<proteinExistence type="predicted"/>
<name>A0ABQ7GWI4_DUNSA</name>
<protein>
    <submittedName>
        <fullName evidence="1">Uncharacterized protein</fullName>
    </submittedName>
</protein>
<gene>
    <name evidence="1" type="ORF">DUNSADRAFT_2041</name>
</gene>
<evidence type="ECO:0000313" key="1">
    <source>
        <dbReference type="EMBL" id="KAF5838872.1"/>
    </source>
</evidence>
<keyword evidence="2" id="KW-1185">Reference proteome</keyword>
<evidence type="ECO:0000313" key="2">
    <source>
        <dbReference type="Proteomes" id="UP000815325"/>
    </source>
</evidence>
<dbReference type="EMBL" id="MU069563">
    <property type="protein sequence ID" value="KAF5838872.1"/>
    <property type="molecule type" value="Genomic_DNA"/>
</dbReference>
<dbReference type="Proteomes" id="UP000815325">
    <property type="component" value="Unassembled WGS sequence"/>
</dbReference>